<gene>
    <name evidence="2" type="ORF">CCHLO57077_00000622</name>
</gene>
<accession>A0AA35MAU5</accession>
<dbReference type="AlphaFoldDB" id="A0AA35MAU5"/>
<organism evidence="2 3">
    <name type="scientific">Clonostachys chloroleuca</name>
    <dbReference type="NCBI Taxonomy" id="1926264"/>
    <lineage>
        <taxon>Eukaryota</taxon>
        <taxon>Fungi</taxon>
        <taxon>Dikarya</taxon>
        <taxon>Ascomycota</taxon>
        <taxon>Pezizomycotina</taxon>
        <taxon>Sordariomycetes</taxon>
        <taxon>Hypocreomycetidae</taxon>
        <taxon>Hypocreales</taxon>
        <taxon>Bionectriaceae</taxon>
        <taxon>Clonostachys</taxon>
    </lineage>
</organism>
<comment type="caution">
    <text evidence="2">The sequence shown here is derived from an EMBL/GenBank/DDBJ whole genome shotgun (WGS) entry which is preliminary data.</text>
</comment>
<sequence>MANSRVNTPPAVVDSIEREMSEVRESNKVWGNVFAAVPSKSPLDRYQSTEQEASPQPRITLGSPWTPASYSLPQLRTYLVKPMRMPPGGKEQQLASHLASQGLHQPIANLQRVLMPQADMYPDGQRRPILVRKAA</sequence>
<evidence type="ECO:0000256" key="1">
    <source>
        <dbReference type="SAM" id="MobiDB-lite"/>
    </source>
</evidence>
<reference evidence="2" key="1">
    <citation type="submission" date="2023-01" db="EMBL/GenBank/DDBJ databases">
        <authorList>
            <person name="Piombo E."/>
        </authorList>
    </citation>
    <scope>NUCLEOTIDE SEQUENCE</scope>
</reference>
<protein>
    <submittedName>
        <fullName evidence="2">Uncharacterized protein</fullName>
    </submittedName>
</protein>
<feature type="region of interest" description="Disordered" evidence="1">
    <location>
        <begin position="41"/>
        <end position="66"/>
    </location>
</feature>
<evidence type="ECO:0000313" key="3">
    <source>
        <dbReference type="Proteomes" id="UP001160390"/>
    </source>
</evidence>
<evidence type="ECO:0000313" key="2">
    <source>
        <dbReference type="EMBL" id="CAI6093567.1"/>
    </source>
</evidence>
<dbReference type="EMBL" id="CABFNP030001245">
    <property type="protein sequence ID" value="CAI6093567.1"/>
    <property type="molecule type" value="Genomic_DNA"/>
</dbReference>
<proteinExistence type="predicted"/>
<dbReference type="Proteomes" id="UP001160390">
    <property type="component" value="Unassembled WGS sequence"/>
</dbReference>
<keyword evidence="3" id="KW-1185">Reference proteome</keyword>
<name>A0AA35MAU5_9HYPO</name>